<comment type="catalytic activity">
    <reaction evidence="8">
        <text>chloramphenicol + acetyl-CoA = chloramphenicol 3-acetate + CoA</text>
        <dbReference type="Rhea" id="RHEA:18421"/>
        <dbReference type="ChEBI" id="CHEBI:16730"/>
        <dbReference type="ChEBI" id="CHEBI:17698"/>
        <dbReference type="ChEBI" id="CHEBI:57287"/>
        <dbReference type="ChEBI" id="CHEBI:57288"/>
        <dbReference type="EC" id="2.3.1.28"/>
    </reaction>
</comment>
<dbReference type="PROSITE" id="PS00101">
    <property type="entry name" value="HEXAPEP_TRANSFERASES"/>
    <property type="match status" value="1"/>
</dbReference>
<evidence type="ECO:0000256" key="7">
    <source>
        <dbReference type="ARBA" id="ARBA00023315"/>
    </source>
</evidence>
<dbReference type="GO" id="GO:0046677">
    <property type="term" value="P:response to antibiotic"/>
    <property type="evidence" value="ECO:0007669"/>
    <property type="project" value="UniProtKB-KW"/>
</dbReference>
<comment type="similarity">
    <text evidence="1">Belongs to the transferase hexapeptide repeat family.</text>
</comment>
<dbReference type="AlphaFoldDB" id="A0A0C1MXA6"/>
<keyword evidence="10" id="KW-1185">Reference proteome</keyword>
<dbReference type="InterPro" id="IPR001451">
    <property type="entry name" value="Hexapep"/>
</dbReference>
<comment type="caution">
    <text evidence="9">The sequence shown here is derived from an EMBL/GenBank/DDBJ whole genome shotgun (WGS) entry which is preliminary data.</text>
</comment>
<reference evidence="9 10" key="1">
    <citation type="submission" date="2014-11" db="EMBL/GenBank/DDBJ databases">
        <title>A Rickettsiales Symbiont of Amoebae With Ancient Features.</title>
        <authorList>
            <person name="Schulz F."/>
            <person name="Martijn J."/>
            <person name="Wascher F."/>
            <person name="Kostanjsek R."/>
            <person name="Ettema T.J."/>
            <person name="Horn M."/>
        </authorList>
    </citation>
    <scope>NUCLEOTIDE SEQUENCE [LARGE SCALE GENOMIC DNA]</scope>
    <source>
        <strain evidence="9 10">UWC36</strain>
    </source>
</reference>
<gene>
    <name evidence="9" type="ORF">NF27_HQ00390</name>
</gene>
<evidence type="ECO:0000256" key="6">
    <source>
        <dbReference type="ARBA" id="ARBA00023251"/>
    </source>
</evidence>
<protein>
    <recommendedName>
        <fullName evidence="3">Chloramphenicol acetyltransferase</fullName>
        <ecNumber evidence="2">2.3.1.28</ecNumber>
    </recommendedName>
</protein>
<evidence type="ECO:0000256" key="3">
    <source>
        <dbReference type="ARBA" id="ARBA00020291"/>
    </source>
</evidence>
<keyword evidence="7" id="KW-0012">Acyltransferase</keyword>
<organism evidence="9 10">
    <name type="scientific">Candidatus Jidaibacter acanthamoebae</name>
    <dbReference type="NCBI Taxonomy" id="86105"/>
    <lineage>
        <taxon>Bacteria</taxon>
        <taxon>Pseudomonadati</taxon>
        <taxon>Pseudomonadota</taxon>
        <taxon>Alphaproteobacteria</taxon>
        <taxon>Rickettsiales</taxon>
        <taxon>Candidatus Midichloriaceae</taxon>
        <taxon>Candidatus Jidaibacter</taxon>
    </lineage>
</organism>
<dbReference type="InterPro" id="IPR011004">
    <property type="entry name" value="Trimer_LpxA-like_sf"/>
</dbReference>
<evidence type="ECO:0000256" key="5">
    <source>
        <dbReference type="ARBA" id="ARBA00022737"/>
    </source>
</evidence>
<dbReference type="STRING" id="86105.NF27_HQ00390"/>
<evidence type="ECO:0000256" key="2">
    <source>
        <dbReference type="ARBA" id="ARBA00013235"/>
    </source>
</evidence>
<dbReference type="PANTHER" id="PTHR43300:SF12">
    <property type="entry name" value="CHLORAMPHENICOL ACETYLTRANSFERASE"/>
    <property type="match status" value="1"/>
</dbReference>
<dbReference type="EC" id="2.3.1.28" evidence="2"/>
<dbReference type="PATRIC" id="fig|86105.3.peg.1678"/>
<evidence type="ECO:0000313" key="10">
    <source>
        <dbReference type="Proteomes" id="UP000031258"/>
    </source>
</evidence>
<dbReference type="InterPro" id="IPR018357">
    <property type="entry name" value="Hexapep_transf_CS"/>
</dbReference>
<evidence type="ECO:0000256" key="4">
    <source>
        <dbReference type="ARBA" id="ARBA00022679"/>
    </source>
</evidence>
<sequence length="219" mass="24737">MIKMNPFKSYRNSIVIKDHIRSKHITAGDYSYYSGYYYGKPFEDCVMYLDEGDNLHELGTTDQLIIGKFCSIATGVKFMMGGTQGHNYNWIAAYPLDEFDDDFDGYTEIPPKAHRSKGDAVIGNDVWIGAEVLIMGGVKIADGAVIGARSVVTKDVGAYEIWAGNPSRLIKKRFNDKDIEKLLEIKWWDWDLATLKQNLNSLRTSDVEALWSKFKEGGL</sequence>
<dbReference type="GO" id="GO:0008811">
    <property type="term" value="F:chloramphenicol O-acetyltransferase activity"/>
    <property type="evidence" value="ECO:0007669"/>
    <property type="project" value="UniProtKB-EC"/>
</dbReference>
<dbReference type="Gene3D" id="2.160.10.10">
    <property type="entry name" value="Hexapeptide repeat proteins"/>
    <property type="match status" value="1"/>
</dbReference>
<evidence type="ECO:0000256" key="1">
    <source>
        <dbReference type="ARBA" id="ARBA00007274"/>
    </source>
</evidence>
<dbReference type="Proteomes" id="UP000031258">
    <property type="component" value="Unassembled WGS sequence"/>
</dbReference>
<dbReference type="EMBL" id="JSWE01000184">
    <property type="protein sequence ID" value="KIE04501.1"/>
    <property type="molecule type" value="Genomic_DNA"/>
</dbReference>
<accession>A0A0C1MXA6</accession>
<keyword evidence="4 9" id="KW-0808">Transferase</keyword>
<dbReference type="InterPro" id="IPR050179">
    <property type="entry name" value="Trans_hexapeptide_repeat"/>
</dbReference>
<keyword evidence="5" id="KW-0677">Repeat</keyword>
<dbReference type="SUPFAM" id="SSF51161">
    <property type="entry name" value="Trimeric LpxA-like enzymes"/>
    <property type="match status" value="1"/>
</dbReference>
<evidence type="ECO:0000256" key="8">
    <source>
        <dbReference type="ARBA" id="ARBA00047633"/>
    </source>
</evidence>
<evidence type="ECO:0000313" key="9">
    <source>
        <dbReference type="EMBL" id="KIE04501.1"/>
    </source>
</evidence>
<dbReference type="PANTHER" id="PTHR43300">
    <property type="entry name" value="ACETYLTRANSFERASE"/>
    <property type="match status" value="1"/>
</dbReference>
<keyword evidence="6" id="KW-0046">Antibiotic resistance</keyword>
<dbReference type="CDD" id="cd03349">
    <property type="entry name" value="LbH_XAT"/>
    <property type="match status" value="1"/>
</dbReference>
<name>A0A0C1MXA6_9RICK</name>
<proteinExistence type="inferred from homology"/>
<dbReference type="Pfam" id="PF00132">
    <property type="entry name" value="Hexapep"/>
    <property type="match status" value="1"/>
</dbReference>